<evidence type="ECO:0000313" key="3">
    <source>
        <dbReference type="Proteomes" id="UP000316495"/>
    </source>
</evidence>
<comment type="caution">
    <text evidence="2">The sequence shown here is derived from an EMBL/GenBank/DDBJ whole genome shotgun (WGS) entry which is preliminary data.</text>
</comment>
<evidence type="ECO:0000256" key="1">
    <source>
        <dbReference type="SAM" id="MobiDB-lite"/>
    </source>
</evidence>
<dbReference type="AlphaFoldDB" id="A0A554LKC7"/>
<feature type="region of interest" description="Disordered" evidence="1">
    <location>
        <begin position="1"/>
        <end position="25"/>
    </location>
</feature>
<sequence>MSEEEQPNSFQHLPEEDFEIPDEQKVERRQALERKSDFRVVIIMIENGMTADEVIVKELEKKTKKSLEICAETLKFLKAGVEMMPEEKFPKERREEVLTSLAEVVLAGHLSSQALEMLTNQIKMISEVADTSHEHGYSGCAFYRRGDDERRGIFLTEELFEKNSDGTFKYDVNGIVKHEAGHGLVEHGELFDRQKVAEKIKGGDVELSAAETEAVKMIDLLTSESEWLPKVQSEIVISVLGSLKKLEEDNENDQFFKKYKEQNPEVSFDQYLTMRKIRASEEILADKVGIYLTCNGKFDDFLRVSLEKSHNEIFKMLDIDDNDEGKREYLKLANEGKTKEILENWPELSGYIDQQKIFFTEIQKKMTDKENPVEERIAASIERANAGAEDDFDDLFDFGFGDFGYAPPMAENQNRGAGAKNNELLSATVALFQAASKELELPITPIS</sequence>
<reference evidence="2 3" key="1">
    <citation type="submission" date="2017-07" db="EMBL/GenBank/DDBJ databases">
        <title>Mechanisms for carbon and nitrogen cycling indicate functional differentiation within the Candidate Phyla Radiation.</title>
        <authorList>
            <person name="Danczak R.E."/>
            <person name="Johnston M.D."/>
            <person name="Kenah C."/>
            <person name="Slattery M."/>
            <person name="Wrighton K.C."/>
            <person name="Wilkins M.J."/>
        </authorList>
    </citation>
    <scope>NUCLEOTIDE SEQUENCE [LARGE SCALE GENOMIC DNA]</scope>
    <source>
        <strain evidence="2">Athens1014_28</strain>
    </source>
</reference>
<name>A0A554LKC7_9BACT</name>
<dbReference type="EMBL" id="VMGN01000047">
    <property type="protein sequence ID" value="TSC93323.1"/>
    <property type="molecule type" value="Genomic_DNA"/>
</dbReference>
<accession>A0A554LKC7</accession>
<proteinExistence type="predicted"/>
<protein>
    <submittedName>
        <fullName evidence="2">Uncharacterized protein</fullName>
    </submittedName>
</protein>
<dbReference type="Proteomes" id="UP000316495">
    <property type="component" value="Unassembled WGS sequence"/>
</dbReference>
<organism evidence="2 3">
    <name type="scientific">Candidatus Berkelbacteria bacterium Athens1014_28</name>
    <dbReference type="NCBI Taxonomy" id="2017145"/>
    <lineage>
        <taxon>Bacteria</taxon>
        <taxon>Candidatus Berkelbacteria</taxon>
    </lineage>
</organism>
<gene>
    <name evidence="2" type="ORF">Athens101428_695</name>
</gene>
<evidence type="ECO:0000313" key="2">
    <source>
        <dbReference type="EMBL" id="TSC93323.1"/>
    </source>
</evidence>